<dbReference type="AlphaFoldDB" id="A0A085YXQ2"/>
<proteinExistence type="predicted"/>
<dbReference type="STRING" id="421531.IX38_22325"/>
<accession>A0A085YXQ2</accession>
<gene>
    <name evidence="1" type="ORF">IX38_22325</name>
</gene>
<sequence length="104" mass="12511">MWEKSLSGVSHLIYRKNVWSLITDIDHWSLWDFNIEYSKYNNRRLSPNSTFVVKHRNFLKVNGIVEENRTYEYFSFRIDLLAAKLYRKYLLEDTAEGLKITVTT</sequence>
<dbReference type="OrthoDB" id="9810827at2"/>
<dbReference type="RefSeq" id="WP_051884984.1">
    <property type="nucleotide sequence ID" value="NZ_JPRO01000036.1"/>
</dbReference>
<keyword evidence="2" id="KW-1185">Reference proteome</keyword>
<dbReference type="Proteomes" id="UP000028703">
    <property type="component" value="Unassembled WGS sequence"/>
</dbReference>
<evidence type="ECO:0000313" key="2">
    <source>
        <dbReference type="Proteomes" id="UP000028703"/>
    </source>
</evidence>
<dbReference type="EMBL" id="JPRO01000036">
    <property type="protein sequence ID" value="KFE96965.1"/>
    <property type="molecule type" value="Genomic_DNA"/>
</dbReference>
<comment type="caution">
    <text evidence="1">The sequence shown here is derived from an EMBL/GenBank/DDBJ whole genome shotgun (WGS) entry which is preliminary data.</text>
</comment>
<organism evidence="1 2">
    <name type="scientific">Chryseobacterium luteum</name>
    <dbReference type="NCBI Taxonomy" id="421531"/>
    <lineage>
        <taxon>Bacteria</taxon>
        <taxon>Pseudomonadati</taxon>
        <taxon>Bacteroidota</taxon>
        <taxon>Flavobacteriia</taxon>
        <taxon>Flavobacteriales</taxon>
        <taxon>Weeksellaceae</taxon>
        <taxon>Chryseobacterium group</taxon>
        <taxon>Chryseobacterium</taxon>
    </lineage>
</organism>
<dbReference type="SUPFAM" id="SSF55961">
    <property type="entry name" value="Bet v1-like"/>
    <property type="match status" value="1"/>
</dbReference>
<name>A0A085YXQ2_9FLAO</name>
<dbReference type="InterPro" id="IPR023393">
    <property type="entry name" value="START-like_dom_sf"/>
</dbReference>
<evidence type="ECO:0000313" key="1">
    <source>
        <dbReference type="EMBL" id="KFE96965.1"/>
    </source>
</evidence>
<evidence type="ECO:0008006" key="3">
    <source>
        <dbReference type="Google" id="ProtNLM"/>
    </source>
</evidence>
<dbReference type="Gene3D" id="3.30.530.20">
    <property type="match status" value="1"/>
</dbReference>
<protein>
    <recommendedName>
        <fullName evidence="3">Polyketide cyclase</fullName>
    </recommendedName>
</protein>
<reference evidence="1 2" key="1">
    <citation type="submission" date="2014-07" db="EMBL/GenBank/DDBJ databases">
        <title>Genome of Chryseobacterium luteum DSM 18605.</title>
        <authorList>
            <person name="Stropko S.J."/>
            <person name="Pipes S.E."/>
            <person name="Newman J.D."/>
        </authorList>
    </citation>
    <scope>NUCLEOTIDE SEQUENCE [LARGE SCALE GENOMIC DNA]</scope>
    <source>
        <strain evidence="1 2">DSM 18605</strain>
    </source>
</reference>